<dbReference type="EMBL" id="JAHQIW010007170">
    <property type="protein sequence ID" value="KAJ1372681.1"/>
    <property type="molecule type" value="Genomic_DNA"/>
</dbReference>
<keyword evidence="1" id="KW-0175">Coiled coil</keyword>
<sequence length="115" mass="13274">MSDITPFVHDVPSGFMTCPVPGHKARISLKIQESQRADFKSRLERLLHKYEDRRQQFLGKAEKYEALVFRSREEGNVKPHVIEKYEKKAYQARGVANGADEEVKRLQSLLEQTAS</sequence>
<protein>
    <submittedName>
        <fullName evidence="2">Uncharacterized protein</fullName>
    </submittedName>
</protein>
<evidence type="ECO:0000313" key="2">
    <source>
        <dbReference type="EMBL" id="KAJ1372681.1"/>
    </source>
</evidence>
<dbReference type="AlphaFoldDB" id="A0AAD5WK13"/>
<organism evidence="2 3">
    <name type="scientific">Parelaphostrongylus tenuis</name>
    <name type="common">Meningeal worm</name>
    <dbReference type="NCBI Taxonomy" id="148309"/>
    <lineage>
        <taxon>Eukaryota</taxon>
        <taxon>Metazoa</taxon>
        <taxon>Ecdysozoa</taxon>
        <taxon>Nematoda</taxon>
        <taxon>Chromadorea</taxon>
        <taxon>Rhabditida</taxon>
        <taxon>Rhabditina</taxon>
        <taxon>Rhabditomorpha</taxon>
        <taxon>Strongyloidea</taxon>
        <taxon>Metastrongylidae</taxon>
        <taxon>Parelaphostrongylus</taxon>
    </lineage>
</organism>
<evidence type="ECO:0000313" key="3">
    <source>
        <dbReference type="Proteomes" id="UP001196413"/>
    </source>
</evidence>
<accession>A0AAD5WK13</accession>
<name>A0AAD5WK13_PARTN</name>
<feature type="coiled-coil region" evidence="1">
    <location>
        <begin position="29"/>
        <end position="67"/>
    </location>
</feature>
<dbReference type="Proteomes" id="UP001196413">
    <property type="component" value="Unassembled WGS sequence"/>
</dbReference>
<gene>
    <name evidence="2" type="ORF">KIN20_034890</name>
</gene>
<reference evidence="2" key="1">
    <citation type="submission" date="2021-06" db="EMBL/GenBank/DDBJ databases">
        <title>Parelaphostrongylus tenuis whole genome reference sequence.</title>
        <authorList>
            <person name="Garwood T.J."/>
            <person name="Larsen P.A."/>
            <person name="Fountain-Jones N.M."/>
            <person name="Garbe J.R."/>
            <person name="Macchietto M.G."/>
            <person name="Kania S.A."/>
            <person name="Gerhold R.W."/>
            <person name="Richards J.E."/>
            <person name="Wolf T.M."/>
        </authorList>
    </citation>
    <scope>NUCLEOTIDE SEQUENCE</scope>
    <source>
        <strain evidence="2">MNPRO001-30</strain>
        <tissue evidence="2">Meninges</tissue>
    </source>
</reference>
<evidence type="ECO:0000256" key="1">
    <source>
        <dbReference type="SAM" id="Coils"/>
    </source>
</evidence>
<proteinExistence type="predicted"/>
<comment type="caution">
    <text evidence="2">The sequence shown here is derived from an EMBL/GenBank/DDBJ whole genome shotgun (WGS) entry which is preliminary data.</text>
</comment>
<keyword evidence="3" id="KW-1185">Reference proteome</keyword>